<gene>
    <name evidence="3" type="ORF">GCM10010170_015210</name>
</gene>
<accession>A0ABN3FQD2</accession>
<feature type="transmembrane region" description="Helical" evidence="2">
    <location>
        <begin position="166"/>
        <end position="195"/>
    </location>
</feature>
<proteinExistence type="predicted"/>
<evidence type="ECO:0000313" key="4">
    <source>
        <dbReference type="Proteomes" id="UP001501444"/>
    </source>
</evidence>
<evidence type="ECO:0000256" key="2">
    <source>
        <dbReference type="SAM" id="Phobius"/>
    </source>
</evidence>
<name>A0ABN3FQD2_9ACTN</name>
<dbReference type="EMBL" id="BAAARV010000015">
    <property type="protein sequence ID" value="GAA2335355.1"/>
    <property type="molecule type" value="Genomic_DNA"/>
</dbReference>
<reference evidence="3 4" key="1">
    <citation type="journal article" date="2019" name="Int. J. Syst. Evol. Microbiol.">
        <title>The Global Catalogue of Microorganisms (GCM) 10K type strain sequencing project: providing services to taxonomists for standard genome sequencing and annotation.</title>
        <authorList>
            <consortium name="The Broad Institute Genomics Platform"/>
            <consortium name="The Broad Institute Genome Sequencing Center for Infectious Disease"/>
            <person name="Wu L."/>
            <person name="Ma J."/>
        </authorList>
    </citation>
    <scope>NUCLEOTIDE SEQUENCE [LARGE SCALE GENOMIC DNA]</scope>
    <source>
        <strain evidence="3 4">JCM 3272</strain>
    </source>
</reference>
<keyword evidence="2" id="KW-1133">Transmembrane helix</keyword>
<keyword evidence="4" id="KW-1185">Reference proteome</keyword>
<keyword evidence="2" id="KW-0472">Membrane</keyword>
<sequence>MTTTAQPRTRGRSQPADAAQEATRRPSRARKAAGPQPPAATAAPGEPGATPELGAPGTTTAPEPAATAAGAKAPAPQPQQQAERQRARTARASRRVTEPQHAEPGHPGAESEIARVTWHDVQMPHVKVPVVHMGPSDAQGAVQRVRWTTRTVMSAIPIPPPGPTRLLYYGGVGALAVFGVLDWPVALAAAAGVWVATRARRTVAVAGG</sequence>
<feature type="region of interest" description="Disordered" evidence="1">
    <location>
        <begin position="1"/>
        <end position="110"/>
    </location>
</feature>
<organism evidence="3 4">
    <name type="scientific">Dactylosporangium salmoneum</name>
    <dbReference type="NCBI Taxonomy" id="53361"/>
    <lineage>
        <taxon>Bacteria</taxon>
        <taxon>Bacillati</taxon>
        <taxon>Actinomycetota</taxon>
        <taxon>Actinomycetes</taxon>
        <taxon>Micromonosporales</taxon>
        <taxon>Micromonosporaceae</taxon>
        <taxon>Dactylosporangium</taxon>
    </lineage>
</organism>
<protein>
    <submittedName>
        <fullName evidence="3">Uncharacterized protein</fullName>
    </submittedName>
</protein>
<evidence type="ECO:0000256" key="1">
    <source>
        <dbReference type="SAM" id="MobiDB-lite"/>
    </source>
</evidence>
<comment type="caution">
    <text evidence="3">The sequence shown here is derived from an EMBL/GenBank/DDBJ whole genome shotgun (WGS) entry which is preliminary data.</text>
</comment>
<keyword evidence="2" id="KW-0812">Transmembrane</keyword>
<feature type="compositionally biased region" description="Low complexity" evidence="1">
    <location>
        <begin position="39"/>
        <end position="82"/>
    </location>
</feature>
<dbReference type="Proteomes" id="UP001501444">
    <property type="component" value="Unassembled WGS sequence"/>
</dbReference>
<feature type="compositionally biased region" description="Basic and acidic residues" evidence="1">
    <location>
        <begin position="95"/>
        <end position="104"/>
    </location>
</feature>
<evidence type="ECO:0000313" key="3">
    <source>
        <dbReference type="EMBL" id="GAA2335355.1"/>
    </source>
</evidence>